<feature type="compositionally biased region" description="Gly residues" evidence="1">
    <location>
        <begin position="419"/>
        <end position="429"/>
    </location>
</feature>
<feature type="compositionally biased region" description="Basic residues" evidence="1">
    <location>
        <begin position="605"/>
        <end position="621"/>
    </location>
</feature>
<feature type="compositionally biased region" description="Polar residues" evidence="1">
    <location>
        <begin position="732"/>
        <end position="745"/>
    </location>
</feature>
<name>A0A2K3QHN2_9HYPO</name>
<feature type="compositionally biased region" description="Polar residues" evidence="1">
    <location>
        <begin position="522"/>
        <end position="534"/>
    </location>
</feature>
<feature type="compositionally biased region" description="Basic and acidic residues" evidence="1">
    <location>
        <begin position="779"/>
        <end position="801"/>
    </location>
</feature>
<sequence length="857" mass="93575">MNVLDADSQPGQSSLPQSCPVCEHSPLAADDCNPNKSLRTTIRVFLRTAEKKREAGRPKESKDTTPATPVEAPKPVSEFTAEEPPARQGHNGTTHAEGAAPHHAEQSAQDVAEDAGQVRATQPDESHPSSLTSGKGDVPPNTEGPQQGEHDGPSENAAEEGIEAQDADEAQNPEEKTEGTLDDGNYQNTEEANAMDGSYPNMMFPGGGGDFNQMQMMMAMQNGMVNNAFGGFPMMGTTPPPSATQYHAAANACTGMGMDPMTMQNMYMNGGFQGMGMSMGGYGGGFGQGSNNNWNGSQLWSFDQNNYNQSGPGMGTGDFGNFNKGFQTGYNQGNYGQYNDYRRNNFGRGRGRGRGFYGQYSRGGYQHQHGGITNNQDQGHHHQHGSGNYAQGQIASGAGGDSGDDKQVDEYGRSIPGQSGDGEGQGQGQGQESEEGGSADAAHKDSSELASRETLGNEAAGDVSRVMGDASHEPGAIRSVLSSTPDVPINAPTGPKAMRQGLPNTSLHHLRARGYQVDGAAASTTNPLGAQQQASPGEGSRPRSRSFDRENDKAASSVRDHNRERTADYDRRDAGNPDAQDEGENGDHSRSGSREGDGSQTQSRSRSRGQRRSQRHRRHRSQSVGDDDHDDGHRRKKHRSSRKRCDEEEEHHGSKEDKHAEKSRSASPEESRKSGHRSHRDKDKDYESRRGHRSHRDRDKEHSRRRDKDRERDKARKERHRDKDRERDYRHGSTSGRPSVDSRSTPADKGFDPPSGPRASHDRERDRHGSHGSNSKGSTPKDPHTLEREARNRERLLKEAQRMALANVAGSKRGREEGDDGGRKGRRTSRRGDTRDDGDGEDRMRRLEAEREAGRWG</sequence>
<feature type="region of interest" description="Disordered" evidence="1">
    <location>
        <begin position="341"/>
        <end position="857"/>
    </location>
</feature>
<accession>A0A2K3QHN2</accession>
<dbReference type="GO" id="GO:0051726">
    <property type="term" value="P:regulation of cell cycle"/>
    <property type="evidence" value="ECO:0007669"/>
    <property type="project" value="InterPro"/>
</dbReference>
<feature type="region of interest" description="Disordered" evidence="1">
    <location>
        <begin position="49"/>
        <end position="200"/>
    </location>
</feature>
<evidence type="ECO:0000313" key="2">
    <source>
        <dbReference type="EMBL" id="PNY27058.1"/>
    </source>
</evidence>
<protein>
    <recommendedName>
        <fullName evidence="4">Nipped-B-like protein B</fullName>
    </recommendedName>
</protein>
<feature type="compositionally biased region" description="Basic and acidic residues" evidence="1">
    <location>
        <begin position="813"/>
        <end position="823"/>
    </location>
</feature>
<dbReference type="InterPro" id="IPR032922">
    <property type="entry name" value="SON"/>
</dbReference>
<feature type="compositionally biased region" description="Basic and acidic residues" evidence="1">
    <location>
        <begin position="759"/>
        <end position="769"/>
    </location>
</feature>
<feature type="region of interest" description="Disordered" evidence="1">
    <location>
        <begin position="1"/>
        <end position="37"/>
    </location>
</feature>
<feature type="compositionally biased region" description="Basic and acidic residues" evidence="1">
    <location>
        <begin position="545"/>
        <end position="575"/>
    </location>
</feature>
<feature type="compositionally biased region" description="Basic and acidic residues" evidence="1">
    <location>
        <begin position="696"/>
        <end position="731"/>
    </location>
</feature>
<dbReference type="Proteomes" id="UP000236621">
    <property type="component" value="Unassembled WGS sequence"/>
</dbReference>
<feature type="compositionally biased region" description="Low complexity" evidence="1">
    <location>
        <begin position="357"/>
        <end position="366"/>
    </location>
</feature>
<feature type="compositionally biased region" description="Basic and acidic residues" evidence="1">
    <location>
        <begin position="585"/>
        <end position="597"/>
    </location>
</feature>
<dbReference type="EMBL" id="NRSZ01000465">
    <property type="protein sequence ID" value="PNY27058.1"/>
    <property type="molecule type" value="Genomic_DNA"/>
</dbReference>
<feature type="compositionally biased region" description="Basic and acidic residues" evidence="1">
    <location>
        <begin position="830"/>
        <end position="857"/>
    </location>
</feature>
<reference evidence="2 3" key="1">
    <citation type="submission" date="2017-08" db="EMBL/GenBank/DDBJ databases">
        <title>Harnessing the power of phylogenomics to disentangle the directionality and signatures of interkingdom host jumping in the parasitic fungal genus Tolypocladium.</title>
        <authorList>
            <person name="Quandt C.A."/>
            <person name="Patterson W."/>
            <person name="Spatafora J.W."/>
        </authorList>
    </citation>
    <scope>NUCLEOTIDE SEQUENCE [LARGE SCALE GENOMIC DNA]</scope>
    <source>
        <strain evidence="2 3">CBS 113982</strain>
    </source>
</reference>
<feature type="compositionally biased region" description="Basic and acidic residues" evidence="1">
    <location>
        <begin position="680"/>
        <end position="689"/>
    </location>
</feature>
<feature type="compositionally biased region" description="Basic and acidic residues" evidence="1">
    <location>
        <begin position="441"/>
        <end position="451"/>
    </location>
</feature>
<dbReference type="PANTHER" id="PTHR46528">
    <property type="entry name" value="PROTEIN SON"/>
    <property type="match status" value="1"/>
</dbReference>
<feature type="compositionally biased region" description="Basic and acidic residues" evidence="1">
    <location>
        <begin position="49"/>
        <end position="63"/>
    </location>
</feature>
<organism evidence="2 3">
    <name type="scientific">Tolypocladium capitatum</name>
    <dbReference type="NCBI Taxonomy" id="45235"/>
    <lineage>
        <taxon>Eukaryota</taxon>
        <taxon>Fungi</taxon>
        <taxon>Dikarya</taxon>
        <taxon>Ascomycota</taxon>
        <taxon>Pezizomycotina</taxon>
        <taxon>Sordariomycetes</taxon>
        <taxon>Hypocreomycetidae</taxon>
        <taxon>Hypocreales</taxon>
        <taxon>Ophiocordycipitaceae</taxon>
        <taxon>Tolypocladium</taxon>
    </lineage>
</organism>
<dbReference type="AlphaFoldDB" id="A0A2K3QHN2"/>
<feature type="compositionally biased region" description="Acidic residues" evidence="1">
    <location>
        <begin position="157"/>
        <end position="172"/>
    </location>
</feature>
<feature type="compositionally biased region" description="Basic and acidic residues" evidence="1">
    <location>
        <begin position="643"/>
        <end position="673"/>
    </location>
</feature>
<evidence type="ECO:0008006" key="4">
    <source>
        <dbReference type="Google" id="ProtNLM"/>
    </source>
</evidence>
<comment type="caution">
    <text evidence="2">The sequence shown here is derived from an EMBL/GenBank/DDBJ whole genome shotgun (WGS) entry which is preliminary data.</text>
</comment>
<evidence type="ECO:0000313" key="3">
    <source>
        <dbReference type="Proteomes" id="UP000236621"/>
    </source>
</evidence>
<dbReference type="GO" id="GO:0003723">
    <property type="term" value="F:RNA binding"/>
    <property type="evidence" value="ECO:0007669"/>
    <property type="project" value="InterPro"/>
</dbReference>
<proteinExistence type="predicted"/>
<evidence type="ECO:0000256" key="1">
    <source>
        <dbReference type="SAM" id="MobiDB-lite"/>
    </source>
</evidence>
<gene>
    <name evidence="2" type="ORF">TCAP_03004</name>
</gene>
<dbReference type="PANTHER" id="PTHR46528:SF1">
    <property type="entry name" value="PROTEIN SON"/>
    <property type="match status" value="1"/>
</dbReference>
<dbReference type="OrthoDB" id="106784at2759"/>
<keyword evidence="3" id="KW-1185">Reference proteome</keyword>
<feature type="compositionally biased region" description="Low complexity" evidence="1">
    <location>
        <begin position="385"/>
        <end position="396"/>
    </location>
</feature>
<dbReference type="GO" id="GO:0043484">
    <property type="term" value="P:regulation of RNA splicing"/>
    <property type="evidence" value="ECO:0007669"/>
    <property type="project" value="InterPro"/>
</dbReference>
<feature type="compositionally biased region" description="Basic and acidic residues" evidence="1">
    <location>
        <begin position="403"/>
        <end position="412"/>
    </location>
</feature>